<sequence>MKQFSLTLLAIIGFAIIAQARILTAANNGDWATASTWSPAVVPNNNDTVVVPQGKTVSITNNQNMNNEYMLLRVMGKLAFVGNGSKLKVNGSSAVLVYPGGMIDASSNSQSISIGNTDVLKGNDIAGGSTGYMATSTSNGFQKFNFNTLPVRFVAFTATRHSGDVLLQWTTAQEVNAFSFEVEASTDGRNWVALATIKAAGTTSLEQNYSFLARNSGAGSIQFRIKQIDLDGKFMYTAARIVKGSGEAGEIKVAASAGRVVLQFGQEVKGATVRILGLNGQVLQEQKLGTAIGQVLVPTTQKGICLVAVVTENEVAAAQKVLL</sequence>
<protein>
    <submittedName>
        <fullName evidence="2">Uncharacterized protein</fullName>
    </submittedName>
</protein>
<gene>
    <name evidence="2" type="ORF">EPD60_12745</name>
</gene>
<proteinExistence type="predicted"/>
<dbReference type="EMBL" id="SJZI01000046">
    <property type="protein sequence ID" value="TCJ13259.1"/>
    <property type="molecule type" value="Genomic_DNA"/>
</dbReference>
<organism evidence="2 3">
    <name type="scientific">Flaviaesturariibacter flavus</name>
    <dbReference type="NCBI Taxonomy" id="2502780"/>
    <lineage>
        <taxon>Bacteria</taxon>
        <taxon>Pseudomonadati</taxon>
        <taxon>Bacteroidota</taxon>
        <taxon>Chitinophagia</taxon>
        <taxon>Chitinophagales</taxon>
        <taxon>Chitinophagaceae</taxon>
        <taxon>Flaviaestuariibacter</taxon>
    </lineage>
</organism>
<dbReference type="OrthoDB" id="666207at2"/>
<evidence type="ECO:0000256" key="1">
    <source>
        <dbReference type="SAM" id="SignalP"/>
    </source>
</evidence>
<reference evidence="2 3" key="1">
    <citation type="submission" date="2019-03" db="EMBL/GenBank/DDBJ databases">
        <authorList>
            <person name="Kim M.K.M."/>
        </authorList>
    </citation>
    <scope>NUCLEOTIDE SEQUENCE [LARGE SCALE GENOMIC DNA]</scope>
    <source>
        <strain evidence="2 3">17J68-12</strain>
    </source>
</reference>
<evidence type="ECO:0000313" key="2">
    <source>
        <dbReference type="EMBL" id="TCJ13259.1"/>
    </source>
</evidence>
<feature type="signal peptide" evidence="1">
    <location>
        <begin position="1"/>
        <end position="20"/>
    </location>
</feature>
<dbReference type="RefSeq" id="WP_131449905.1">
    <property type="nucleotide sequence ID" value="NZ_SJZI01000046.1"/>
</dbReference>
<name>A0A4R1B976_9BACT</name>
<keyword evidence="1" id="KW-0732">Signal</keyword>
<keyword evidence="3" id="KW-1185">Reference proteome</keyword>
<comment type="caution">
    <text evidence="2">The sequence shown here is derived from an EMBL/GenBank/DDBJ whole genome shotgun (WGS) entry which is preliminary data.</text>
</comment>
<evidence type="ECO:0000313" key="3">
    <source>
        <dbReference type="Proteomes" id="UP000295334"/>
    </source>
</evidence>
<dbReference type="AlphaFoldDB" id="A0A4R1B976"/>
<accession>A0A4R1B976</accession>
<dbReference type="Proteomes" id="UP000295334">
    <property type="component" value="Unassembled WGS sequence"/>
</dbReference>
<feature type="chain" id="PRO_5020688151" evidence="1">
    <location>
        <begin position="21"/>
        <end position="323"/>
    </location>
</feature>